<evidence type="ECO:0000313" key="1">
    <source>
        <dbReference type="EMBL" id="OHA13104.1"/>
    </source>
</evidence>
<protein>
    <submittedName>
        <fullName evidence="1">Uncharacterized protein</fullName>
    </submittedName>
</protein>
<evidence type="ECO:0000313" key="2">
    <source>
        <dbReference type="Proteomes" id="UP000178302"/>
    </source>
</evidence>
<reference evidence="1 2" key="1">
    <citation type="journal article" date="2016" name="Nat. Commun.">
        <title>Thousands of microbial genomes shed light on interconnected biogeochemical processes in an aquifer system.</title>
        <authorList>
            <person name="Anantharaman K."/>
            <person name="Brown C.T."/>
            <person name="Hug L.A."/>
            <person name="Sharon I."/>
            <person name="Castelle C.J."/>
            <person name="Probst A.J."/>
            <person name="Thomas B.C."/>
            <person name="Singh A."/>
            <person name="Wilkins M.J."/>
            <person name="Karaoz U."/>
            <person name="Brodie E.L."/>
            <person name="Williams K.H."/>
            <person name="Hubbard S.S."/>
            <person name="Banfield J.F."/>
        </authorList>
    </citation>
    <scope>NUCLEOTIDE SEQUENCE [LARGE SCALE GENOMIC DNA]</scope>
</reference>
<name>A0A1G2LNK5_9BACT</name>
<dbReference type="EMBL" id="MHQZ01000042">
    <property type="protein sequence ID" value="OHA13104.1"/>
    <property type="molecule type" value="Genomic_DNA"/>
</dbReference>
<organism evidence="1 2">
    <name type="scientific">Candidatus Tagabacteria bacterium RIFCSPLOWO2_01_FULL_39_11</name>
    <dbReference type="NCBI Taxonomy" id="1802295"/>
    <lineage>
        <taxon>Bacteria</taxon>
        <taxon>Candidatus Tagaibacteriota</taxon>
    </lineage>
</organism>
<accession>A0A1G2LNK5</accession>
<dbReference type="AlphaFoldDB" id="A0A1G2LNK5"/>
<proteinExistence type="predicted"/>
<sequence>MRTARFAGALSKIFLGENSVKSAPTILILYLLAVQKFCKHRRIASLPCSGVPTQGIIDGS</sequence>
<dbReference type="Proteomes" id="UP000178302">
    <property type="component" value="Unassembled WGS sequence"/>
</dbReference>
<comment type="caution">
    <text evidence="1">The sequence shown here is derived from an EMBL/GenBank/DDBJ whole genome shotgun (WGS) entry which is preliminary data.</text>
</comment>
<gene>
    <name evidence="1" type="ORF">A2909_01375</name>
</gene>